<reference evidence="2 3" key="1">
    <citation type="journal article" date="2009" name="PLoS Genet.">
        <title>The genome of Nectria haematococca: contribution of supernumerary chromosomes to gene expansion.</title>
        <authorList>
            <person name="Coleman J.J."/>
            <person name="Rounsley S.D."/>
            <person name="Rodriguez-Carres M."/>
            <person name="Kuo A."/>
            <person name="Wasmann C.C."/>
            <person name="Grimwood J."/>
            <person name="Schmutz J."/>
            <person name="Taga M."/>
            <person name="White G.J."/>
            <person name="Zhou S."/>
            <person name="Schwartz D.C."/>
            <person name="Freitag M."/>
            <person name="Ma L.J."/>
            <person name="Danchin E.G."/>
            <person name="Henrissat B."/>
            <person name="Coutinho P.M."/>
            <person name="Nelson D.R."/>
            <person name="Straney D."/>
            <person name="Napoli C.A."/>
            <person name="Barker B.M."/>
            <person name="Gribskov M."/>
            <person name="Rep M."/>
            <person name="Kroken S."/>
            <person name="Molnar I."/>
            <person name="Rensing C."/>
            <person name="Kennell J.C."/>
            <person name="Zamora J."/>
            <person name="Farman M.L."/>
            <person name="Selker E.U."/>
            <person name="Salamov A."/>
            <person name="Shapiro H."/>
            <person name="Pangilinan J."/>
            <person name="Lindquist E."/>
            <person name="Lamers C."/>
            <person name="Grigoriev I.V."/>
            <person name="Geiser D.M."/>
            <person name="Covert S.F."/>
            <person name="Temporini E."/>
            <person name="Vanetten H.D."/>
        </authorList>
    </citation>
    <scope>NUCLEOTIDE SEQUENCE [LARGE SCALE GENOMIC DNA]</scope>
    <source>
        <strain evidence="3">ATCC MYA-4622 / CBS 123669 / FGSC 9596 / NRRL 45880 / 77-13-4</strain>
    </source>
</reference>
<dbReference type="eggNOG" id="ENOG502RKPT">
    <property type="taxonomic scope" value="Eukaryota"/>
</dbReference>
<feature type="region of interest" description="Disordered" evidence="1">
    <location>
        <begin position="261"/>
        <end position="340"/>
    </location>
</feature>
<dbReference type="KEGG" id="nhe:NECHADRAFT_75625"/>
<evidence type="ECO:0000313" key="2">
    <source>
        <dbReference type="EMBL" id="EEU48245.1"/>
    </source>
</evidence>
<feature type="compositionally biased region" description="Basic and acidic residues" evidence="1">
    <location>
        <begin position="323"/>
        <end position="340"/>
    </location>
</feature>
<feature type="region of interest" description="Disordered" evidence="1">
    <location>
        <begin position="61"/>
        <end position="127"/>
    </location>
</feature>
<evidence type="ECO:0000256" key="1">
    <source>
        <dbReference type="SAM" id="MobiDB-lite"/>
    </source>
</evidence>
<feature type="compositionally biased region" description="Polar residues" evidence="1">
    <location>
        <begin position="276"/>
        <end position="291"/>
    </location>
</feature>
<dbReference type="AlphaFoldDB" id="C7YJB9"/>
<sequence>MTGKQGGHERETWFAAEAARAAARDPDARACRGREDSLREGARFLSVGNLASFYVRGHAFATPSMDPLCGIDGSRPSPPRSRKMARRDSSISLEEGPVPVERHSPQTHHSKDKGVFDSAKSPLPLLRPHELQTPTTIREASPEDGCPLLPSEPSIPSSPTVTAPMDVFLVYEDDHEKMRAGGVAPAKAAQVKQLRSEPAASSLGTSSWQHPSDDDVDPSLSDEAQLSDHDKMPRTPVLQPIAGRAMTESSSYVMVGMIPSEPIEAEDDPSEMPDPSIQTTSTSEALGTSNGIDGGIRRYDDSLLTHDDNTQTDSHAGVAGDMIQRRESGEQPELESQRKI</sequence>
<dbReference type="EMBL" id="GG698896">
    <property type="protein sequence ID" value="EEU48245.1"/>
    <property type="molecule type" value="Genomic_DNA"/>
</dbReference>
<dbReference type="HOGENOM" id="CLU_816601_0_0_1"/>
<organism evidence="2 3">
    <name type="scientific">Fusarium vanettenii (strain ATCC MYA-4622 / CBS 123669 / FGSC 9596 / NRRL 45880 / 77-13-4)</name>
    <name type="common">Fusarium solani subsp. pisi</name>
    <dbReference type="NCBI Taxonomy" id="660122"/>
    <lineage>
        <taxon>Eukaryota</taxon>
        <taxon>Fungi</taxon>
        <taxon>Dikarya</taxon>
        <taxon>Ascomycota</taxon>
        <taxon>Pezizomycotina</taxon>
        <taxon>Sordariomycetes</taxon>
        <taxon>Hypocreomycetidae</taxon>
        <taxon>Hypocreales</taxon>
        <taxon>Nectriaceae</taxon>
        <taxon>Fusarium</taxon>
        <taxon>Fusarium solani species complex</taxon>
        <taxon>Fusarium vanettenii</taxon>
    </lineage>
</organism>
<dbReference type="Proteomes" id="UP000005206">
    <property type="component" value="Chromosome 1"/>
</dbReference>
<dbReference type="GeneID" id="9663815"/>
<dbReference type="OrthoDB" id="5142879at2759"/>
<dbReference type="VEuPathDB" id="FungiDB:NECHADRAFT_75625"/>
<dbReference type="InParanoid" id="C7YJB9"/>
<protein>
    <submittedName>
        <fullName evidence="2">Uncharacterized protein</fullName>
    </submittedName>
</protein>
<gene>
    <name evidence="2" type="ORF">NECHADRAFT_75625</name>
</gene>
<feature type="region of interest" description="Disordered" evidence="1">
    <location>
        <begin position="180"/>
        <end position="244"/>
    </location>
</feature>
<keyword evidence="3" id="KW-1185">Reference proteome</keyword>
<proteinExistence type="predicted"/>
<evidence type="ECO:0000313" key="3">
    <source>
        <dbReference type="Proteomes" id="UP000005206"/>
    </source>
</evidence>
<accession>C7YJB9</accession>
<name>C7YJB9_FUSV7</name>
<dbReference type="RefSeq" id="XP_003053958.1">
    <property type="nucleotide sequence ID" value="XM_003053912.1"/>
</dbReference>
<feature type="compositionally biased region" description="Basic and acidic residues" evidence="1">
    <location>
        <begin position="295"/>
        <end position="309"/>
    </location>
</feature>